<organism evidence="1">
    <name type="scientific">Lepeophtheirus salmonis</name>
    <name type="common">Salmon louse</name>
    <name type="synonym">Caligus salmonis</name>
    <dbReference type="NCBI Taxonomy" id="72036"/>
    <lineage>
        <taxon>Eukaryota</taxon>
        <taxon>Metazoa</taxon>
        <taxon>Ecdysozoa</taxon>
        <taxon>Arthropoda</taxon>
        <taxon>Crustacea</taxon>
        <taxon>Multicrustacea</taxon>
        <taxon>Hexanauplia</taxon>
        <taxon>Copepoda</taxon>
        <taxon>Siphonostomatoida</taxon>
        <taxon>Caligidae</taxon>
        <taxon>Lepeophtheirus</taxon>
    </lineage>
</organism>
<evidence type="ECO:0000313" key="1">
    <source>
        <dbReference type="EMBL" id="CDW21497.1"/>
    </source>
</evidence>
<dbReference type="EMBL" id="HACA01004136">
    <property type="protein sequence ID" value="CDW21497.1"/>
    <property type="molecule type" value="Transcribed_RNA"/>
</dbReference>
<protein>
    <submittedName>
        <fullName evidence="1">Uncharacterized protein</fullName>
    </submittedName>
</protein>
<proteinExistence type="predicted"/>
<name>A0A0K2T7B9_LEPSM</name>
<reference evidence="1" key="1">
    <citation type="submission" date="2014-05" db="EMBL/GenBank/DDBJ databases">
        <authorList>
            <person name="Chronopoulou M."/>
        </authorList>
    </citation>
    <scope>NUCLEOTIDE SEQUENCE</scope>
    <source>
        <tissue evidence="1">Whole organism</tissue>
    </source>
</reference>
<accession>A0A0K2T7B9</accession>
<sequence length="78" mass="8508">MVRVFPSKVAEQFTLLSPGIVSTQSSPTLNSKLVVLIVVSVLKVYLSSGDFEIVRVELAMHAALRIKKLRPISARNAS</sequence>
<dbReference type="AlphaFoldDB" id="A0A0K2T7B9"/>